<evidence type="ECO:0000313" key="4">
    <source>
        <dbReference type="Proteomes" id="UP001341840"/>
    </source>
</evidence>
<reference evidence="3 4" key="1">
    <citation type="journal article" date="2023" name="Plants (Basel)">
        <title>Bridging the Gap: Combining Genomics and Transcriptomics Approaches to Understand Stylosanthes scabra, an Orphan Legume from the Brazilian Caatinga.</title>
        <authorList>
            <person name="Ferreira-Neto J.R.C."/>
            <person name="da Silva M.D."/>
            <person name="Binneck E."/>
            <person name="de Melo N.F."/>
            <person name="da Silva R.H."/>
            <person name="de Melo A.L.T.M."/>
            <person name="Pandolfi V."/>
            <person name="Bustamante F.O."/>
            <person name="Brasileiro-Vidal A.C."/>
            <person name="Benko-Iseppon A.M."/>
        </authorList>
    </citation>
    <scope>NUCLEOTIDE SEQUENCE [LARGE SCALE GENOMIC DNA]</scope>
    <source>
        <tissue evidence="3">Leaves</tissue>
    </source>
</reference>
<accession>A0ABU6ZPX8</accession>
<keyword evidence="2" id="KW-0472">Membrane</keyword>
<sequence>MTLLCTSNVIHTWLSSLIQEGRYSNRTFAPRGEREREGHRNSLTELRRPSPPPFITVESTPIVTTNTVPATLQLEYLPPPPSTNTYRYHLRLPPTRIVLTEPDLPQPPPTHVTTTSDLPPTQHEISDHIIKSSNISTADHIPAADSPSSSHTHRPSSTLHAATAEPSGTTHHYREAFNIDLKPGASSFVFQPPSVVHLQPCCSPLSTQSSHRNGIHNRCSFFSTYNLSSTLATVTLTIAAVTTIFALSSTSTVAFVGICFCNFGLFFAIVVGIVSVNYFLGVLHWKLSTPCVFA</sequence>
<keyword evidence="2" id="KW-0812">Transmembrane</keyword>
<feature type="transmembrane region" description="Helical" evidence="2">
    <location>
        <begin position="227"/>
        <end position="247"/>
    </location>
</feature>
<dbReference type="EMBL" id="JASCZI010272996">
    <property type="protein sequence ID" value="MED6224011.1"/>
    <property type="molecule type" value="Genomic_DNA"/>
</dbReference>
<feature type="transmembrane region" description="Helical" evidence="2">
    <location>
        <begin position="254"/>
        <end position="280"/>
    </location>
</feature>
<gene>
    <name evidence="3" type="ORF">PIB30_079646</name>
</gene>
<evidence type="ECO:0000313" key="3">
    <source>
        <dbReference type="EMBL" id="MED6224011.1"/>
    </source>
</evidence>
<dbReference type="Proteomes" id="UP001341840">
    <property type="component" value="Unassembled WGS sequence"/>
</dbReference>
<feature type="region of interest" description="Disordered" evidence="1">
    <location>
        <begin position="139"/>
        <end position="168"/>
    </location>
</feature>
<proteinExistence type="predicted"/>
<protein>
    <submittedName>
        <fullName evidence="3">Uncharacterized protein</fullName>
    </submittedName>
</protein>
<keyword evidence="4" id="KW-1185">Reference proteome</keyword>
<keyword evidence="2" id="KW-1133">Transmembrane helix</keyword>
<feature type="region of interest" description="Disordered" evidence="1">
    <location>
        <begin position="28"/>
        <end position="56"/>
    </location>
</feature>
<evidence type="ECO:0000256" key="2">
    <source>
        <dbReference type="SAM" id="Phobius"/>
    </source>
</evidence>
<organism evidence="3 4">
    <name type="scientific">Stylosanthes scabra</name>
    <dbReference type="NCBI Taxonomy" id="79078"/>
    <lineage>
        <taxon>Eukaryota</taxon>
        <taxon>Viridiplantae</taxon>
        <taxon>Streptophyta</taxon>
        <taxon>Embryophyta</taxon>
        <taxon>Tracheophyta</taxon>
        <taxon>Spermatophyta</taxon>
        <taxon>Magnoliopsida</taxon>
        <taxon>eudicotyledons</taxon>
        <taxon>Gunneridae</taxon>
        <taxon>Pentapetalae</taxon>
        <taxon>rosids</taxon>
        <taxon>fabids</taxon>
        <taxon>Fabales</taxon>
        <taxon>Fabaceae</taxon>
        <taxon>Papilionoideae</taxon>
        <taxon>50 kb inversion clade</taxon>
        <taxon>dalbergioids sensu lato</taxon>
        <taxon>Dalbergieae</taxon>
        <taxon>Pterocarpus clade</taxon>
        <taxon>Stylosanthes</taxon>
    </lineage>
</organism>
<name>A0ABU6ZPX8_9FABA</name>
<evidence type="ECO:0000256" key="1">
    <source>
        <dbReference type="SAM" id="MobiDB-lite"/>
    </source>
</evidence>
<comment type="caution">
    <text evidence="3">The sequence shown here is derived from an EMBL/GenBank/DDBJ whole genome shotgun (WGS) entry which is preliminary data.</text>
</comment>
<feature type="compositionally biased region" description="Basic and acidic residues" evidence="1">
    <location>
        <begin position="31"/>
        <end position="48"/>
    </location>
</feature>
<feature type="compositionally biased region" description="Low complexity" evidence="1">
    <location>
        <begin position="146"/>
        <end position="158"/>
    </location>
</feature>
<feature type="region of interest" description="Disordered" evidence="1">
    <location>
        <begin position="100"/>
        <end position="122"/>
    </location>
</feature>